<dbReference type="PANTHER" id="PTHR37423">
    <property type="entry name" value="SOLUBLE LYTIC MUREIN TRANSGLYCOSYLASE-RELATED"/>
    <property type="match status" value="1"/>
</dbReference>
<proteinExistence type="inferred from homology"/>
<gene>
    <name evidence="3" type="ORF">KL86DES1_20396</name>
</gene>
<comment type="similarity">
    <text evidence="1">Belongs to the transglycosylase Slt family.</text>
</comment>
<sequence length="357" mass="39112">MKPHRTLLIIASCLGGALLLLGLLAGFVPQKEGYEVRRRVSPVVVSLRPEDMPAPIVSRGDGSRLWSLRRAVSPAVAAAGSPLPAGMEPDGLFAKGQDSLVQLAPLLALDGFSMPFLLAVQPPQYGDALDARGLPLRWLAAETLLEGYSPVVSRADGRPRSGRMERDGALADDDSLTYGSLPARAVRYQQLVESFARRYNLSTELVYAIIHSESSFSTTLVSNKSAMGLMQILPDTASGEVHKYLYGHTGDISFDELSVPEVNIRYGTTYLHILLTRYFAGVYDPRAREYCAVAAYNMGPNRFLRLYGKSNEEAVDAINVMTAEELYEDLTRRLPVAETRAYVAKVARMKGHYAALQ</sequence>
<organism evidence="3">
    <name type="scientific">uncultured Desulfovibrio sp</name>
    <dbReference type="NCBI Taxonomy" id="167968"/>
    <lineage>
        <taxon>Bacteria</taxon>
        <taxon>Pseudomonadati</taxon>
        <taxon>Thermodesulfobacteriota</taxon>
        <taxon>Desulfovibrionia</taxon>
        <taxon>Desulfovibrionales</taxon>
        <taxon>Desulfovibrionaceae</taxon>
        <taxon>Desulfovibrio</taxon>
        <taxon>environmental samples</taxon>
    </lineage>
</organism>
<dbReference type="PANTHER" id="PTHR37423:SF2">
    <property type="entry name" value="MEMBRANE-BOUND LYTIC MUREIN TRANSGLYCOSYLASE C"/>
    <property type="match status" value="1"/>
</dbReference>
<feature type="domain" description="Transglycosylase SLT" evidence="2">
    <location>
        <begin position="193"/>
        <end position="313"/>
    </location>
</feature>
<dbReference type="InterPro" id="IPR023346">
    <property type="entry name" value="Lysozyme-like_dom_sf"/>
</dbReference>
<dbReference type="Pfam" id="PF01464">
    <property type="entry name" value="SLT"/>
    <property type="match status" value="1"/>
</dbReference>
<dbReference type="AlphaFoldDB" id="A0A212L3G0"/>
<accession>A0A212L3G0</accession>
<name>A0A212L3G0_9BACT</name>
<dbReference type="SUPFAM" id="SSF53955">
    <property type="entry name" value="Lysozyme-like"/>
    <property type="match status" value="1"/>
</dbReference>
<evidence type="ECO:0000259" key="2">
    <source>
        <dbReference type="Pfam" id="PF01464"/>
    </source>
</evidence>
<dbReference type="InterPro" id="IPR008258">
    <property type="entry name" value="Transglycosylase_SLT_dom_1"/>
</dbReference>
<evidence type="ECO:0000313" key="3">
    <source>
        <dbReference type="EMBL" id="SCM72101.1"/>
    </source>
</evidence>
<dbReference type="EMBL" id="FMJC01000002">
    <property type="protein sequence ID" value="SCM72101.1"/>
    <property type="molecule type" value="Genomic_DNA"/>
</dbReference>
<reference evidence="3" key="1">
    <citation type="submission" date="2016-08" db="EMBL/GenBank/DDBJ databases">
        <authorList>
            <person name="Seilhamer J.J."/>
        </authorList>
    </citation>
    <scope>NUCLEOTIDE SEQUENCE</scope>
    <source>
        <strain evidence="3">86-1</strain>
    </source>
</reference>
<evidence type="ECO:0000256" key="1">
    <source>
        <dbReference type="ARBA" id="ARBA00007734"/>
    </source>
</evidence>
<dbReference type="Gene3D" id="1.10.530.10">
    <property type="match status" value="1"/>
</dbReference>
<protein>
    <submittedName>
        <fullName evidence="3">Lytic transglycosylase catalytic</fullName>
    </submittedName>
</protein>
<dbReference type="RefSeq" id="WP_179980049.1">
    <property type="nucleotide sequence ID" value="NZ_LT608333.1"/>
</dbReference>